<proteinExistence type="predicted"/>
<keyword evidence="3" id="KW-1185">Reference proteome</keyword>
<dbReference type="Proteomes" id="UP000230528">
    <property type="component" value="Genome"/>
</dbReference>
<evidence type="ECO:0000256" key="1">
    <source>
        <dbReference type="SAM" id="MobiDB-lite"/>
    </source>
</evidence>
<dbReference type="EMBL" id="MF919495">
    <property type="protein sequence ID" value="ATN87854.1"/>
    <property type="molecule type" value="Genomic_DNA"/>
</dbReference>
<feature type="compositionally biased region" description="Basic and acidic residues" evidence="1">
    <location>
        <begin position="266"/>
        <end position="277"/>
    </location>
</feature>
<evidence type="ECO:0000313" key="3">
    <source>
        <dbReference type="Proteomes" id="UP000230528"/>
    </source>
</evidence>
<gene>
    <name evidence="2" type="ORF">SEA_BIGSWOLE_213</name>
</gene>
<feature type="region of interest" description="Disordered" evidence="1">
    <location>
        <begin position="266"/>
        <end position="324"/>
    </location>
</feature>
<sequence length="324" mass="36065">MATGFGAMKRAVTNANTPKSFGARLDYFKMDDGDSIIVRFLTDPEDIITCDVYQYVKDNRGKVASFVCAPSLHAEDPDWKGQDWVQLYGGMTEDYKTKALVPAKAKERTMAIVVEREEVALETPPGERPRFKYQDKLVDVEVDGKTYQGRRFILIQEPAKTFWGQPVGYAGEYGTLCDRDYKITRQGSGLATQYILTPKGEDPDWRMDGSSYKALHERYGYGTGKDMNGQPIKEDDPERFLYCPTTLWEWAVSNASEERARNLLAAPREDAAARRDLPTATSNNDGPPWSTGPDEAQAGPPTTPAPATSGGDISSLRARLESYT</sequence>
<evidence type="ECO:0000313" key="2">
    <source>
        <dbReference type="EMBL" id="ATN87854.1"/>
    </source>
</evidence>
<reference evidence="2 3" key="1">
    <citation type="submission" date="2017-09" db="EMBL/GenBank/DDBJ databases">
        <authorList>
            <person name="Abdullah M."/>
            <person name="Cabreras A."/>
            <person name="Frueh W."/>
            <person name="Le H."/>
            <person name="Lezo S."/>
            <person name="Mvoula E."/>
            <person name="Quinn R."/>
            <person name="Sadana R."/>
            <person name="Saha S."/>
            <person name="Klyczek K."/>
            <person name="Garlena R.A."/>
            <person name="Russell D.A."/>
            <person name="Pope W.H."/>
            <person name="Jacobs-Sera D."/>
            <person name="Hendrix R.W."/>
            <person name="Hatfull G.F."/>
        </authorList>
    </citation>
    <scope>NUCLEOTIDE SEQUENCE [LARGE SCALE GENOMIC DNA]</scope>
</reference>
<accession>A0A2D1G886</accession>
<organism evidence="2 3">
    <name type="scientific">Mycobacterium phage Bigswole</name>
    <dbReference type="NCBI Taxonomy" id="2041521"/>
    <lineage>
        <taxon>Viruses</taxon>
        <taxon>Duplodnaviria</taxon>
        <taxon>Heunggongvirae</taxon>
        <taxon>Uroviricota</taxon>
        <taxon>Caudoviricetes</taxon>
        <taxon>Ceeclamvirinae</taxon>
        <taxon>Bixzunavirus</taxon>
        <taxon>Bixzunavirus bigswole</taxon>
    </lineage>
</organism>
<protein>
    <submittedName>
        <fullName evidence="2">SsDNA binding protein</fullName>
    </submittedName>
</protein>
<name>A0A2D1G886_9CAUD</name>